<evidence type="ECO:0000313" key="2">
    <source>
        <dbReference type="EMBL" id="EPY35198.1"/>
    </source>
</evidence>
<dbReference type="OrthoDB" id="269085at2759"/>
<protein>
    <submittedName>
        <fullName evidence="1">Uncharacterized protein</fullName>
    </submittedName>
</protein>
<dbReference type="AlphaFoldDB" id="S9URV3"/>
<comment type="caution">
    <text evidence="1">The sequence shown here is derived from an EMBL/GenBank/DDBJ whole genome shotgun (WGS) entry which is preliminary data.</text>
</comment>
<organism evidence="1 4">
    <name type="scientific">Strigomonas culicis</name>
    <dbReference type="NCBI Taxonomy" id="28005"/>
    <lineage>
        <taxon>Eukaryota</taxon>
        <taxon>Discoba</taxon>
        <taxon>Euglenozoa</taxon>
        <taxon>Kinetoplastea</taxon>
        <taxon>Metakinetoplastina</taxon>
        <taxon>Trypanosomatida</taxon>
        <taxon>Trypanosomatidae</taxon>
        <taxon>Strigomonadinae</taxon>
        <taxon>Strigomonas</taxon>
    </lineage>
</organism>
<dbReference type="EMBL" id="ATMH01001201">
    <property type="protein sequence ID" value="EPY35198.1"/>
    <property type="molecule type" value="Genomic_DNA"/>
</dbReference>
<gene>
    <name evidence="3" type="ORF">STCU_01119</name>
    <name evidence="2" type="ORF">STCU_01201</name>
    <name evidence="1" type="ORF">STCU_03410</name>
</gene>
<accession>S9URV3</accession>
<dbReference type="Proteomes" id="UP000015354">
    <property type="component" value="Unassembled WGS sequence"/>
</dbReference>
<reference evidence="1 4" key="1">
    <citation type="journal article" date="2013" name="PLoS ONE">
        <title>Predicting the Proteins of Angomonas deanei, Strigomonas culicis and Their Respective Endosymbionts Reveals New Aspects of the Trypanosomatidae Family.</title>
        <authorList>
            <person name="Motta M.C."/>
            <person name="Martins A.C."/>
            <person name="de Souza S.S."/>
            <person name="Catta-Preta C.M."/>
            <person name="Silva R."/>
            <person name="Klein C.C."/>
            <person name="de Almeida L.G."/>
            <person name="de Lima Cunha O."/>
            <person name="Ciapina L.P."/>
            <person name="Brocchi M."/>
            <person name="Colabardini A.C."/>
            <person name="de Araujo Lima B."/>
            <person name="Machado C.R."/>
            <person name="de Almeida Soares C.M."/>
            <person name="Probst C.M."/>
            <person name="de Menezes C.B."/>
            <person name="Thompson C.E."/>
            <person name="Bartholomeu D.C."/>
            <person name="Gradia D.F."/>
            <person name="Pavoni D.P."/>
            <person name="Grisard E.C."/>
            <person name="Fantinatti-Garboggini F."/>
            <person name="Marchini F.K."/>
            <person name="Rodrigues-Luiz G.F."/>
            <person name="Wagner G."/>
            <person name="Goldman G.H."/>
            <person name="Fietto J.L."/>
            <person name="Elias M.C."/>
            <person name="Goldman M.H."/>
            <person name="Sagot M.F."/>
            <person name="Pereira M."/>
            <person name="Stoco P.H."/>
            <person name="de Mendonca-Neto R.P."/>
            <person name="Teixeira S.M."/>
            <person name="Maciel T.E."/>
            <person name="de Oliveira Mendes T.A."/>
            <person name="Urmenyi T.P."/>
            <person name="de Souza W."/>
            <person name="Schenkman S."/>
            <person name="de Vasconcelos A.T."/>
        </authorList>
    </citation>
    <scope>NUCLEOTIDE SEQUENCE [LARGE SCALE GENOMIC DNA]</scope>
</reference>
<dbReference type="EMBL" id="ATMH01001119">
    <property type="protein sequence ID" value="EPY35555.1"/>
    <property type="molecule type" value="Genomic_DNA"/>
</dbReference>
<reference evidence="1" key="2">
    <citation type="submission" date="2013-03" db="EMBL/GenBank/DDBJ databases">
        <authorList>
            <person name="Motta M.C.M."/>
            <person name="Martins A.C.A."/>
            <person name="Preta C.M.C.C."/>
            <person name="Silva R."/>
            <person name="de Souza S.S."/>
            <person name="Klein C.C."/>
            <person name="de Almeida L.G.P."/>
            <person name="Cunha O.L."/>
            <person name="Colabardini A.C."/>
            <person name="Lima B.A."/>
            <person name="Machado C.R."/>
            <person name="Soares C.M.A."/>
            <person name="de Menezes C.B.A."/>
            <person name="Bartolomeu D.C."/>
            <person name="Grisard E.C."/>
            <person name="Fantinatti-Garboggini F."/>
            <person name="Rodrigues-Luiz G.F."/>
            <person name="Wagner G."/>
            <person name="Goldman G.H."/>
            <person name="Fietto J.L.R."/>
            <person name="Ciapina L.P."/>
            <person name="Brocchi M."/>
            <person name="Elias M.C."/>
            <person name="Goldman M.H.S."/>
            <person name="Sagot M.-F."/>
            <person name="Pereira M."/>
            <person name="Stoco P.H."/>
            <person name="Teixeira S.M.R."/>
            <person name="de Mendonca-Neto R.P."/>
            <person name="Maciel T.E.F."/>
            <person name="Mendes T.A.O."/>
            <person name="Urmenyi T.P."/>
            <person name="Teixeira M.M.G."/>
            <person name="de Camargo E.F.P."/>
            <person name="de Sousa W."/>
            <person name="Schenkman S."/>
            <person name="de Vasconcelos A.T.R."/>
        </authorList>
    </citation>
    <scope>NUCLEOTIDE SEQUENCE</scope>
</reference>
<evidence type="ECO:0000313" key="1">
    <source>
        <dbReference type="EMBL" id="EPY31529.1"/>
    </source>
</evidence>
<evidence type="ECO:0000313" key="4">
    <source>
        <dbReference type="Proteomes" id="UP000015354"/>
    </source>
</evidence>
<keyword evidence="4" id="KW-1185">Reference proteome</keyword>
<evidence type="ECO:0000313" key="3">
    <source>
        <dbReference type="EMBL" id="EPY35555.1"/>
    </source>
</evidence>
<name>S9URV3_9TRYP</name>
<sequence length="267" mass="29958">MIVYVPIPLKVLQMSLLNTSLQTIVVRLRDVTGKVTQQKLHNRVFDAYEAKSLVFECVSPQQLSVMTSYGGTIPSSHPVGQPILVDNWSELVAMHKDQNVYQLLPRRAKSNASYCVLKAICCSTGSPFQMEHRMDPIDYKLVFRAADFDLRNQFNAANSDKLPPSLWFDGILKAPAASALVSFSNTISANNITQLAASGTFLQQFVRDPPDGDRHRQLKLLYGELLRKPLHLFLGTNATPGREIVNLGKSKNVFIYSRKGRDYVYQP</sequence>
<dbReference type="EMBL" id="ATMH01003410">
    <property type="protein sequence ID" value="EPY31529.1"/>
    <property type="molecule type" value="Genomic_DNA"/>
</dbReference>
<proteinExistence type="predicted"/>